<keyword evidence="2" id="KW-1185">Reference proteome</keyword>
<dbReference type="EMBL" id="WNWW01000315">
    <property type="protein sequence ID" value="KAF3426451.1"/>
    <property type="molecule type" value="Genomic_DNA"/>
</dbReference>
<evidence type="ECO:0000313" key="1">
    <source>
        <dbReference type="EMBL" id="KAF3426451.1"/>
    </source>
</evidence>
<dbReference type="Proteomes" id="UP000655588">
    <property type="component" value="Unassembled WGS sequence"/>
</dbReference>
<evidence type="ECO:0000313" key="2">
    <source>
        <dbReference type="Proteomes" id="UP000655588"/>
    </source>
</evidence>
<protein>
    <submittedName>
        <fullName evidence="1">Uncharacterized protein</fullName>
    </submittedName>
</protein>
<sequence>MTDPCVSGRDFIKYRWSSKRIGLISSVSLDIQQLNLANFFFFNQI</sequence>
<proteinExistence type="predicted"/>
<comment type="caution">
    <text evidence="1">The sequence shown here is derived from an EMBL/GenBank/DDBJ whole genome shotgun (WGS) entry which is preliminary data.</text>
</comment>
<dbReference type="AlphaFoldDB" id="A0A833RZE9"/>
<reference evidence="1" key="1">
    <citation type="submission" date="2019-11" db="EMBL/GenBank/DDBJ databases">
        <title>The nuclear and mitochondrial genomes of Frieseomelitta varia - a highly eusocial stingless bee (Meliponini) with a permanently sterile worker caste.</title>
        <authorList>
            <person name="Freitas F.C.P."/>
            <person name="Lourenco A.P."/>
            <person name="Nunes F.M.F."/>
            <person name="Paschoal A.R."/>
            <person name="Abreu F.C.P."/>
            <person name="Barbin F.O."/>
            <person name="Bataglia L."/>
            <person name="Cardoso-Junior C.A.M."/>
            <person name="Cervoni M.S."/>
            <person name="Silva S.R."/>
            <person name="Dalarmi F."/>
            <person name="Del Lama M.A."/>
            <person name="Depintor T.S."/>
            <person name="Ferreira K.M."/>
            <person name="Goria P.S."/>
            <person name="Jaskot M.C."/>
            <person name="Lago D.C."/>
            <person name="Luna-Lucena D."/>
            <person name="Moda L.M."/>
            <person name="Nascimento L."/>
            <person name="Pedrino M."/>
            <person name="Rabico F.O."/>
            <person name="Sanches F.C."/>
            <person name="Santos D.E."/>
            <person name="Santos C.G."/>
            <person name="Vieira J."/>
            <person name="Lopes T.F."/>
            <person name="Barchuk A.R."/>
            <person name="Hartfelder K."/>
            <person name="Simoes Z.L.P."/>
            <person name="Bitondi M.M.G."/>
            <person name="Pinheiro D.G."/>
        </authorList>
    </citation>
    <scope>NUCLEOTIDE SEQUENCE</scope>
    <source>
        <strain evidence="1">USP_RPSP 00005682</strain>
        <tissue evidence="1">Whole individual</tissue>
    </source>
</reference>
<accession>A0A833RZE9</accession>
<name>A0A833RZE9_9HYME</name>
<gene>
    <name evidence="1" type="ORF">E2986_14134</name>
</gene>
<organism evidence="1 2">
    <name type="scientific">Frieseomelitta varia</name>
    <dbReference type="NCBI Taxonomy" id="561572"/>
    <lineage>
        <taxon>Eukaryota</taxon>
        <taxon>Metazoa</taxon>
        <taxon>Ecdysozoa</taxon>
        <taxon>Arthropoda</taxon>
        <taxon>Hexapoda</taxon>
        <taxon>Insecta</taxon>
        <taxon>Pterygota</taxon>
        <taxon>Neoptera</taxon>
        <taxon>Endopterygota</taxon>
        <taxon>Hymenoptera</taxon>
        <taxon>Apocrita</taxon>
        <taxon>Aculeata</taxon>
        <taxon>Apoidea</taxon>
        <taxon>Anthophila</taxon>
        <taxon>Apidae</taxon>
        <taxon>Frieseomelitta</taxon>
    </lineage>
</organism>